<dbReference type="SUPFAM" id="SSF54695">
    <property type="entry name" value="POZ domain"/>
    <property type="match status" value="1"/>
</dbReference>
<dbReference type="Gene3D" id="3.30.710.10">
    <property type="entry name" value="Potassium Channel Kv1.1, Chain A"/>
    <property type="match status" value="1"/>
</dbReference>
<sequence>MSSGPPRTIQRNMVPVLARMFNNPEFSNLKILVNNDTFYAEKNFLRVSSLVWEVLLGSLSSTHRMIEYRIDRIRDSESILTILKFVYGVPINFTRLPDLVLLEVVGLADMLLYMEFHKDLLAYIDKHRPQLIGAELPPREETDGGGQVEGSGGQVVRDREQVEASGEQVVRDREHVEASGEQVVQHEEQSEESNHMAQSPARGKPTGQILEGELIENNENEEGEEEEKEEKEEEEEEQKRE</sequence>
<dbReference type="InterPro" id="IPR011333">
    <property type="entry name" value="SKP1/BTB/POZ_sf"/>
</dbReference>
<dbReference type="Pfam" id="PF00651">
    <property type="entry name" value="BTB"/>
    <property type="match status" value="1"/>
</dbReference>
<accession>A0A8D9BMD2</accession>
<organism evidence="3">
    <name type="scientific">Cacopsylla melanoneura</name>
    <dbReference type="NCBI Taxonomy" id="428564"/>
    <lineage>
        <taxon>Eukaryota</taxon>
        <taxon>Metazoa</taxon>
        <taxon>Ecdysozoa</taxon>
        <taxon>Arthropoda</taxon>
        <taxon>Hexapoda</taxon>
        <taxon>Insecta</taxon>
        <taxon>Pterygota</taxon>
        <taxon>Neoptera</taxon>
        <taxon>Paraneoptera</taxon>
        <taxon>Hemiptera</taxon>
        <taxon>Sternorrhyncha</taxon>
        <taxon>Psylloidea</taxon>
        <taxon>Psyllidae</taxon>
        <taxon>Psyllinae</taxon>
        <taxon>Cacopsylla</taxon>
    </lineage>
</organism>
<reference evidence="3" key="1">
    <citation type="submission" date="2021-05" db="EMBL/GenBank/DDBJ databases">
        <authorList>
            <person name="Alioto T."/>
            <person name="Alioto T."/>
            <person name="Gomez Garrido J."/>
        </authorList>
    </citation>
    <scope>NUCLEOTIDE SEQUENCE</scope>
</reference>
<dbReference type="PROSITE" id="PS50097">
    <property type="entry name" value="BTB"/>
    <property type="match status" value="1"/>
</dbReference>
<feature type="domain" description="BTB" evidence="2">
    <location>
        <begin position="27"/>
        <end position="95"/>
    </location>
</feature>
<dbReference type="InterPro" id="IPR000210">
    <property type="entry name" value="BTB/POZ_dom"/>
</dbReference>
<feature type="compositionally biased region" description="Gly residues" evidence="1">
    <location>
        <begin position="144"/>
        <end position="153"/>
    </location>
</feature>
<evidence type="ECO:0000313" key="3">
    <source>
        <dbReference type="EMBL" id="CAG6788089.1"/>
    </source>
</evidence>
<name>A0A8D9BMD2_9HEMI</name>
<feature type="compositionally biased region" description="Acidic residues" evidence="1">
    <location>
        <begin position="213"/>
        <end position="241"/>
    </location>
</feature>
<feature type="compositionally biased region" description="Basic and acidic residues" evidence="1">
    <location>
        <begin position="169"/>
        <end position="194"/>
    </location>
</feature>
<dbReference type="AlphaFoldDB" id="A0A8D9BMD2"/>
<proteinExistence type="predicted"/>
<dbReference type="EMBL" id="HBUF01657700">
    <property type="protein sequence ID" value="CAG6788089.1"/>
    <property type="molecule type" value="Transcribed_RNA"/>
</dbReference>
<dbReference type="EMBL" id="HBUF01657701">
    <property type="protein sequence ID" value="CAG6788090.1"/>
    <property type="molecule type" value="Transcribed_RNA"/>
</dbReference>
<protein>
    <recommendedName>
        <fullName evidence="2">BTB domain-containing protein</fullName>
    </recommendedName>
</protein>
<evidence type="ECO:0000259" key="2">
    <source>
        <dbReference type="PROSITE" id="PS50097"/>
    </source>
</evidence>
<evidence type="ECO:0000256" key="1">
    <source>
        <dbReference type="SAM" id="MobiDB-lite"/>
    </source>
</evidence>
<feature type="region of interest" description="Disordered" evidence="1">
    <location>
        <begin position="135"/>
        <end position="241"/>
    </location>
</feature>